<dbReference type="PRINTS" id="PR00260">
    <property type="entry name" value="CHEMTRNSDUCR"/>
</dbReference>
<evidence type="ECO:0000256" key="2">
    <source>
        <dbReference type="ARBA" id="ARBA00022481"/>
    </source>
</evidence>
<evidence type="ECO:0000256" key="1">
    <source>
        <dbReference type="ARBA" id="ARBA00004370"/>
    </source>
</evidence>
<reference evidence="8 9" key="1">
    <citation type="submission" date="2016-04" db="EMBL/GenBank/DDBJ databases">
        <title>Draft genome sequence of Janthinobacterium psychrotolerans sp. nov., isolated from freshwater sediments in Denmark.</title>
        <authorList>
            <person name="Gong X."/>
            <person name="Skrivergaard S."/>
            <person name="Korsgaard B.S."/>
            <person name="Schreiber L."/>
            <person name="Marshall I.P."/>
            <person name="Finster K."/>
            <person name="Schramm A."/>
        </authorList>
    </citation>
    <scope>NUCLEOTIDE SEQUENCE [LARGE SCALE GENOMIC DNA]</scope>
    <source>
        <strain evidence="8 9">S3-2</strain>
    </source>
</reference>
<keyword evidence="6" id="KW-0812">Transmembrane</keyword>
<feature type="compositionally biased region" description="Low complexity" evidence="5">
    <location>
        <begin position="530"/>
        <end position="555"/>
    </location>
</feature>
<dbReference type="RefSeq" id="WP_065305870.1">
    <property type="nucleotide sequence ID" value="NZ_LOCQ01000028.1"/>
</dbReference>
<keyword evidence="2" id="KW-0488">Methylation</keyword>
<keyword evidence="9" id="KW-1185">Reference proteome</keyword>
<organism evidence="8 9">
    <name type="scientific">Janthinobacterium psychrotolerans</name>
    <dbReference type="NCBI Taxonomy" id="1747903"/>
    <lineage>
        <taxon>Bacteria</taxon>
        <taxon>Pseudomonadati</taxon>
        <taxon>Pseudomonadota</taxon>
        <taxon>Betaproteobacteria</taxon>
        <taxon>Burkholderiales</taxon>
        <taxon>Oxalobacteraceae</taxon>
        <taxon>Janthinobacterium</taxon>
    </lineage>
</organism>
<accession>A0A1A7C779</accession>
<dbReference type="InterPro" id="IPR051310">
    <property type="entry name" value="MCP_chemotaxis"/>
</dbReference>
<dbReference type="GO" id="GO:0004888">
    <property type="term" value="F:transmembrane signaling receptor activity"/>
    <property type="evidence" value="ECO:0007669"/>
    <property type="project" value="InterPro"/>
</dbReference>
<evidence type="ECO:0000256" key="5">
    <source>
        <dbReference type="SAM" id="MobiDB-lite"/>
    </source>
</evidence>
<dbReference type="Pfam" id="PF12729">
    <property type="entry name" value="4HB_MCP_1"/>
    <property type="match status" value="1"/>
</dbReference>
<dbReference type="InterPro" id="IPR004090">
    <property type="entry name" value="Chemotax_Me-accpt_rcpt"/>
</dbReference>
<dbReference type="PATRIC" id="fig|1747903.4.peg.5256"/>
<dbReference type="GO" id="GO:0007165">
    <property type="term" value="P:signal transduction"/>
    <property type="evidence" value="ECO:0007669"/>
    <property type="project" value="UniProtKB-KW"/>
</dbReference>
<evidence type="ECO:0000256" key="6">
    <source>
        <dbReference type="SAM" id="Phobius"/>
    </source>
</evidence>
<dbReference type="EMBL" id="LOCQ01000028">
    <property type="protein sequence ID" value="OBV41572.1"/>
    <property type="molecule type" value="Genomic_DNA"/>
</dbReference>
<feature type="domain" description="Methyl-accepting transducer" evidence="7">
    <location>
        <begin position="276"/>
        <end position="505"/>
    </location>
</feature>
<evidence type="ECO:0000259" key="7">
    <source>
        <dbReference type="PROSITE" id="PS50111"/>
    </source>
</evidence>
<feature type="region of interest" description="Disordered" evidence="5">
    <location>
        <begin position="529"/>
        <end position="580"/>
    </location>
</feature>
<evidence type="ECO:0000313" key="9">
    <source>
        <dbReference type="Proteomes" id="UP000092713"/>
    </source>
</evidence>
<keyword evidence="4" id="KW-0807">Transducer</keyword>
<evidence type="ECO:0000256" key="3">
    <source>
        <dbReference type="ARBA" id="ARBA00029447"/>
    </source>
</evidence>
<dbReference type="GO" id="GO:0005886">
    <property type="term" value="C:plasma membrane"/>
    <property type="evidence" value="ECO:0007669"/>
    <property type="project" value="TreeGrafter"/>
</dbReference>
<keyword evidence="6" id="KW-1133">Transmembrane helix</keyword>
<feature type="transmembrane region" description="Helical" evidence="6">
    <location>
        <begin position="12"/>
        <end position="31"/>
    </location>
</feature>
<dbReference type="InterPro" id="IPR024478">
    <property type="entry name" value="HlyB_4HB_MCP"/>
</dbReference>
<dbReference type="AlphaFoldDB" id="A0A1A7C779"/>
<evidence type="ECO:0000256" key="4">
    <source>
        <dbReference type="PROSITE-ProRule" id="PRU00284"/>
    </source>
</evidence>
<dbReference type="Proteomes" id="UP000092713">
    <property type="component" value="Unassembled WGS sequence"/>
</dbReference>
<dbReference type="PANTHER" id="PTHR43531:SF14">
    <property type="entry name" value="METHYL-ACCEPTING CHEMOTAXIS PROTEIN I-RELATED"/>
    <property type="match status" value="1"/>
</dbReference>
<dbReference type="PROSITE" id="PS50111">
    <property type="entry name" value="CHEMOTAXIS_TRANSDUC_2"/>
    <property type="match status" value="1"/>
</dbReference>
<dbReference type="FunFam" id="1.10.287.950:FF:000001">
    <property type="entry name" value="Methyl-accepting chemotaxis sensory transducer"/>
    <property type="match status" value="1"/>
</dbReference>
<keyword evidence="6" id="KW-0472">Membrane</keyword>
<comment type="similarity">
    <text evidence="3">Belongs to the methyl-accepting chemotaxis (MCP) protein family.</text>
</comment>
<evidence type="ECO:0000313" key="8">
    <source>
        <dbReference type="EMBL" id="OBV41572.1"/>
    </source>
</evidence>
<dbReference type="STRING" id="1747903.ASR47_103515"/>
<name>A0A1A7C779_9BURK</name>
<dbReference type="CDD" id="cd11386">
    <property type="entry name" value="MCP_signal"/>
    <property type="match status" value="1"/>
</dbReference>
<dbReference type="SUPFAM" id="SSF58104">
    <property type="entry name" value="Methyl-accepting chemotaxis protein (MCP) signaling domain"/>
    <property type="match status" value="1"/>
</dbReference>
<sequence length="580" mass="61200">MSFSELKVRTRLALGFGILLAFLILIAALSINKLSSLNNSLTVTVDFNAQEANLISQAMGEAQKASASMRNLIVLSDLPRMEQQKQLFESSLLAYDKFAEQLEKLFQSDPNTSAEEKNYLVKVAQAKAAALPLIKKASGLGLANDPGAPDVLMNETGPALDNWVNMLIEFRDYEIKTSNATAAEAHAQYERNRSLIVLISLIGVLISIGAGFVITRSILKQLGGEPSYAMAVAEEIASGNLDRPIVVQDADRTSLMFSIKAMRDQLAQIVGRVRSGTDTIATASAQIAAGNLDLSSRTEEQASSLEETASSMEELTGTVKQNADNARQANQLAVSASEVAQKGGSVVAQVVETMASINESSKKIVDIIGVIDGIAFQTNILALNAAVEAARAGEQGRGFAVVATEVRNLAHRSAAAAKEIKVLIDDSVTKVAVGGKLVDDAGATMADIVQSITRVTDIMSEIASASTEQTMGIEQVNSAISQMDEVTQQNAALVEEASAAASAMQEQAAVLSDVVSVFKLAHGAGAINHAAPRQATPRQAAARPAVRSPASPPKALQASKPVARPAKATDKGNTDDWEEF</sequence>
<gene>
    <name evidence="8" type="ORF">ASR47_103515</name>
</gene>
<dbReference type="Pfam" id="PF00015">
    <property type="entry name" value="MCPsignal"/>
    <property type="match status" value="1"/>
</dbReference>
<protein>
    <submittedName>
        <fullName evidence="8">Methyl-accepting chemotaxis protein</fullName>
    </submittedName>
</protein>
<comment type="subcellular location">
    <subcellularLocation>
        <location evidence="1">Membrane</location>
    </subcellularLocation>
</comment>
<proteinExistence type="inferred from homology"/>
<comment type="caution">
    <text evidence="8">The sequence shown here is derived from an EMBL/GenBank/DDBJ whole genome shotgun (WGS) entry which is preliminary data.</text>
</comment>
<dbReference type="SMART" id="SM00283">
    <property type="entry name" value="MA"/>
    <property type="match status" value="1"/>
</dbReference>
<dbReference type="OrthoDB" id="5441488at2"/>
<dbReference type="GO" id="GO:0006935">
    <property type="term" value="P:chemotaxis"/>
    <property type="evidence" value="ECO:0007669"/>
    <property type="project" value="InterPro"/>
</dbReference>
<feature type="transmembrane region" description="Helical" evidence="6">
    <location>
        <begin position="195"/>
        <end position="214"/>
    </location>
</feature>
<dbReference type="Gene3D" id="1.10.287.950">
    <property type="entry name" value="Methyl-accepting chemotaxis protein"/>
    <property type="match status" value="1"/>
</dbReference>
<dbReference type="PANTHER" id="PTHR43531">
    <property type="entry name" value="PROTEIN ICFG"/>
    <property type="match status" value="1"/>
</dbReference>
<dbReference type="InterPro" id="IPR004089">
    <property type="entry name" value="MCPsignal_dom"/>
</dbReference>